<comment type="caution">
    <text evidence="2">The sequence shown here is derived from an EMBL/GenBank/DDBJ whole genome shotgun (WGS) entry which is preliminary data.</text>
</comment>
<gene>
    <name evidence="2" type="ORF">GCM10022207_94870</name>
</gene>
<proteinExistence type="predicted"/>
<evidence type="ECO:0000256" key="1">
    <source>
        <dbReference type="SAM" id="MobiDB-lite"/>
    </source>
</evidence>
<feature type="region of interest" description="Disordered" evidence="1">
    <location>
        <begin position="1"/>
        <end position="43"/>
    </location>
</feature>
<feature type="compositionally biased region" description="Polar residues" evidence="1">
    <location>
        <begin position="1"/>
        <end position="10"/>
    </location>
</feature>
<name>A0ABP7M3A0_9ACTN</name>
<protein>
    <submittedName>
        <fullName evidence="2">Uncharacterized protein</fullName>
    </submittedName>
</protein>
<sequence>MHHTSRNTGPRTAISGVQDRIPDQAHGSRASIPPKGGAGAGFPTCRVPRVGRVQGRVPLHERPCTTGSYCCTLMACEASDCATAYGEHELTASDSLCAST</sequence>
<reference evidence="3" key="1">
    <citation type="journal article" date="2019" name="Int. J. Syst. Evol. Microbiol.">
        <title>The Global Catalogue of Microorganisms (GCM) 10K type strain sequencing project: providing services to taxonomists for standard genome sequencing and annotation.</title>
        <authorList>
            <consortium name="The Broad Institute Genomics Platform"/>
            <consortium name="The Broad Institute Genome Sequencing Center for Infectious Disease"/>
            <person name="Wu L."/>
            <person name="Ma J."/>
        </authorList>
    </citation>
    <scope>NUCLEOTIDE SEQUENCE [LARGE SCALE GENOMIC DNA]</scope>
    <source>
        <strain evidence="3">JCM 16578</strain>
    </source>
</reference>
<accession>A0ABP7M3A0</accession>
<evidence type="ECO:0000313" key="3">
    <source>
        <dbReference type="Proteomes" id="UP001501563"/>
    </source>
</evidence>
<dbReference type="EMBL" id="BAAAZA010000124">
    <property type="protein sequence ID" value="GAA3911049.1"/>
    <property type="molecule type" value="Genomic_DNA"/>
</dbReference>
<keyword evidence="3" id="KW-1185">Reference proteome</keyword>
<dbReference type="Proteomes" id="UP001501563">
    <property type="component" value="Unassembled WGS sequence"/>
</dbReference>
<organism evidence="2 3">
    <name type="scientific">Streptomyces lannensis</name>
    <dbReference type="NCBI Taxonomy" id="766498"/>
    <lineage>
        <taxon>Bacteria</taxon>
        <taxon>Bacillati</taxon>
        <taxon>Actinomycetota</taxon>
        <taxon>Actinomycetes</taxon>
        <taxon>Kitasatosporales</taxon>
        <taxon>Streptomycetaceae</taxon>
        <taxon>Streptomyces</taxon>
    </lineage>
</organism>
<evidence type="ECO:0000313" key="2">
    <source>
        <dbReference type="EMBL" id="GAA3911049.1"/>
    </source>
</evidence>